<comment type="caution">
    <text evidence="3">The sequence shown here is derived from an EMBL/GenBank/DDBJ whole genome shotgun (WGS) entry which is preliminary data.</text>
</comment>
<gene>
    <name evidence="3" type="ORF">SNAT2548_LOCUS33169</name>
</gene>
<proteinExistence type="predicted"/>
<dbReference type="InterPro" id="IPR011990">
    <property type="entry name" value="TPR-like_helical_dom_sf"/>
</dbReference>
<keyword evidence="1" id="KW-0677">Repeat</keyword>
<evidence type="ECO:0000256" key="1">
    <source>
        <dbReference type="ARBA" id="ARBA00022737"/>
    </source>
</evidence>
<feature type="repeat" description="PPR" evidence="2">
    <location>
        <begin position="377"/>
        <end position="411"/>
    </location>
</feature>
<organism evidence="3 4">
    <name type="scientific">Symbiodinium natans</name>
    <dbReference type="NCBI Taxonomy" id="878477"/>
    <lineage>
        <taxon>Eukaryota</taxon>
        <taxon>Sar</taxon>
        <taxon>Alveolata</taxon>
        <taxon>Dinophyceae</taxon>
        <taxon>Suessiales</taxon>
        <taxon>Symbiodiniaceae</taxon>
        <taxon>Symbiodinium</taxon>
    </lineage>
</organism>
<evidence type="ECO:0008006" key="5">
    <source>
        <dbReference type="Google" id="ProtNLM"/>
    </source>
</evidence>
<dbReference type="PANTHER" id="PTHR47447">
    <property type="entry name" value="OS03G0856100 PROTEIN"/>
    <property type="match status" value="1"/>
</dbReference>
<name>A0A812UVH9_9DINO</name>
<accession>A0A812UVH9</accession>
<dbReference type="InterPro" id="IPR002885">
    <property type="entry name" value="PPR_rpt"/>
</dbReference>
<dbReference type="Pfam" id="PF13041">
    <property type="entry name" value="PPR_2"/>
    <property type="match status" value="1"/>
</dbReference>
<dbReference type="OrthoDB" id="432208at2759"/>
<evidence type="ECO:0000313" key="3">
    <source>
        <dbReference type="EMBL" id="CAE7581405.1"/>
    </source>
</evidence>
<protein>
    <recommendedName>
        <fullName evidence="5">Pentatricopeptide repeat-containing protein, chloroplastic</fullName>
    </recommendedName>
</protein>
<sequence>MTCPIEMSAKATATRSEFDEVQGLQDSCTTVLSRTRDLPMTMSLLGKVQQVPPAFTELGEKIERSANELLENVLSQSFSIYPLELCLGSDCGGDRLHLIPHHFTNAMRMKDIQTAISQPQARSLKSLEVPQDQAVGLHFRLFGKRTFGMALVCREVDDKEASLKDHVVCPSAGQNAATFTVAIGASGWKEALALLSVMKSKSLQLNEIPINAAISSCEKGKNWKTALALFTVAGCWVRRDVITCNGSLSACAKCLMWEQAAVQLHTISQLALVPDVISFNAAASSLAGQWTLALDSLDLACTQSLVDTVSYNAAITASEKGEEWPVAINLLAFMSVSGLQGTVVTAGAAISACTAQAAWEKAILKLCELQIRTLRSNTITYNAAISACERSSQWEQALRLFAAMIDVRLRPSVISYNAAMTACVSGDQWHKALVLFTGIPPMARRKSRNRLGMWSIKLDMWRSVEFAFGEDCCFVWGSCGRAGDSKADKLAKKQLFVPTLA</sequence>
<evidence type="ECO:0000256" key="2">
    <source>
        <dbReference type="PROSITE-ProRule" id="PRU00708"/>
    </source>
</evidence>
<evidence type="ECO:0000313" key="4">
    <source>
        <dbReference type="Proteomes" id="UP000604046"/>
    </source>
</evidence>
<dbReference type="Proteomes" id="UP000604046">
    <property type="component" value="Unassembled WGS sequence"/>
</dbReference>
<dbReference type="Gene3D" id="1.25.40.10">
    <property type="entry name" value="Tetratricopeptide repeat domain"/>
    <property type="match status" value="2"/>
</dbReference>
<keyword evidence="4" id="KW-1185">Reference proteome</keyword>
<dbReference type="NCBIfam" id="TIGR00756">
    <property type="entry name" value="PPR"/>
    <property type="match status" value="1"/>
</dbReference>
<dbReference type="AlphaFoldDB" id="A0A812UVH9"/>
<dbReference type="PANTHER" id="PTHR47447:SF17">
    <property type="entry name" value="OS12G0638900 PROTEIN"/>
    <property type="match status" value="1"/>
</dbReference>
<reference evidence="3" key="1">
    <citation type="submission" date="2021-02" db="EMBL/GenBank/DDBJ databases">
        <authorList>
            <person name="Dougan E. K."/>
            <person name="Rhodes N."/>
            <person name="Thang M."/>
            <person name="Chan C."/>
        </authorList>
    </citation>
    <scope>NUCLEOTIDE SEQUENCE</scope>
</reference>
<dbReference type="PROSITE" id="PS51375">
    <property type="entry name" value="PPR"/>
    <property type="match status" value="1"/>
</dbReference>
<dbReference type="EMBL" id="CAJNDS010002744">
    <property type="protein sequence ID" value="CAE7581405.1"/>
    <property type="molecule type" value="Genomic_DNA"/>
</dbReference>